<gene>
    <name evidence="4" type="ORF">FYJ85_06810</name>
</gene>
<evidence type="ECO:0000256" key="1">
    <source>
        <dbReference type="ARBA" id="ARBA00022857"/>
    </source>
</evidence>
<reference evidence="4 5" key="1">
    <citation type="submission" date="2019-08" db="EMBL/GenBank/DDBJ databases">
        <title>In-depth cultivation of the pig gut microbiome towards novel bacterial diversity and tailored functional studies.</title>
        <authorList>
            <person name="Wylensek D."/>
            <person name="Hitch T.C.A."/>
            <person name="Clavel T."/>
        </authorList>
    </citation>
    <scope>NUCLEOTIDE SEQUENCE [LARGE SCALE GENOMIC DNA]</scope>
    <source>
        <strain evidence="4 5">BBE-744-WT-12</strain>
    </source>
</reference>
<dbReference type="SUPFAM" id="SSF51735">
    <property type="entry name" value="NAD(P)-binding Rossmann-fold domains"/>
    <property type="match status" value="1"/>
</dbReference>
<dbReference type="SUPFAM" id="SSF50129">
    <property type="entry name" value="GroES-like"/>
    <property type="match status" value="1"/>
</dbReference>
<dbReference type="RefSeq" id="WP_154417490.1">
    <property type="nucleotide sequence ID" value="NZ_CALXOB010000026.1"/>
</dbReference>
<evidence type="ECO:0000313" key="4">
    <source>
        <dbReference type="EMBL" id="MST96754.1"/>
    </source>
</evidence>
<dbReference type="Proteomes" id="UP000435649">
    <property type="component" value="Unassembled WGS sequence"/>
</dbReference>
<accession>A0A844G1B8</accession>
<evidence type="ECO:0000259" key="3">
    <source>
        <dbReference type="SMART" id="SM00829"/>
    </source>
</evidence>
<name>A0A844G1B8_9BACT</name>
<dbReference type="InterPro" id="IPR020843">
    <property type="entry name" value="ER"/>
</dbReference>
<organism evidence="4 5">
    <name type="scientific">Victivallis lenta</name>
    <dbReference type="NCBI Taxonomy" id="2606640"/>
    <lineage>
        <taxon>Bacteria</taxon>
        <taxon>Pseudomonadati</taxon>
        <taxon>Lentisphaerota</taxon>
        <taxon>Lentisphaeria</taxon>
        <taxon>Victivallales</taxon>
        <taxon>Victivallaceae</taxon>
        <taxon>Victivallis</taxon>
    </lineage>
</organism>
<proteinExistence type="predicted"/>
<comment type="caution">
    <text evidence="4">The sequence shown here is derived from an EMBL/GenBank/DDBJ whole genome shotgun (WGS) entry which is preliminary data.</text>
</comment>
<dbReference type="GO" id="GO:0016651">
    <property type="term" value="F:oxidoreductase activity, acting on NAD(P)H"/>
    <property type="evidence" value="ECO:0007669"/>
    <property type="project" value="TreeGrafter"/>
</dbReference>
<keyword evidence="5" id="KW-1185">Reference proteome</keyword>
<feature type="domain" description="Enoyl reductase (ER)" evidence="3">
    <location>
        <begin position="10"/>
        <end position="315"/>
    </location>
</feature>
<dbReference type="PANTHER" id="PTHR48106:SF18">
    <property type="entry name" value="QUINONE OXIDOREDUCTASE PIG3"/>
    <property type="match status" value="1"/>
</dbReference>
<dbReference type="PANTHER" id="PTHR48106">
    <property type="entry name" value="QUINONE OXIDOREDUCTASE PIG3-RELATED"/>
    <property type="match status" value="1"/>
</dbReference>
<dbReference type="InterPro" id="IPR013154">
    <property type="entry name" value="ADH-like_N"/>
</dbReference>
<dbReference type="CDD" id="cd05276">
    <property type="entry name" value="p53_inducible_oxidoreductase"/>
    <property type="match status" value="1"/>
</dbReference>
<dbReference type="Pfam" id="PF00107">
    <property type="entry name" value="ADH_zinc_N"/>
    <property type="match status" value="1"/>
</dbReference>
<dbReference type="AlphaFoldDB" id="A0A844G1B8"/>
<dbReference type="Gene3D" id="3.90.180.10">
    <property type="entry name" value="Medium-chain alcohol dehydrogenases, catalytic domain"/>
    <property type="match status" value="1"/>
</dbReference>
<keyword evidence="2" id="KW-0560">Oxidoreductase</keyword>
<dbReference type="Gene3D" id="3.40.50.720">
    <property type="entry name" value="NAD(P)-binding Rossmann-like Domain"/>
    <property type="match status" value="1"/>
</dbReference>
<dbReference type="InterPro" id="IPR036291">
    <property type="entry name" value="NAD(P)-bd_dom_sf"/>
</dbReference>
<dbReference type="EMBL" id="VUNS01000005">
    <property type="protein sequence ID" value="MST96754.1"/>
    <property type="molecule type" value="Genomic_DNA"/>
</dbReference>
<dbReference type="GO" id="GO:0070402">
    <property type="term" value="F:NADPH binding"/>
    <property type="evidence" value="ECO:0007669"/>
    <property type="project" value="TreeGrafter"/>
</dbReference>
<dbReference type="InterPro" id="IPR013149">
    <property type="entry name" value="ADH-like_C"/>
</dbReference>
<dbReference type="SMART" id="SM00829">
    <property type="entry name" value="PKS_ER"/>
    <property type="match status" value="1"/>
</dbReference>
<keyword evidence="1" id="KW-0521">NADP</keyword>
<evidence type="ECO:0000256" key="2">
    <source>
        <dbReference type="ARBA" id="ARBA00023002"/>
    </source>
</evidence>
<protein>
    <submittedName>
        <fullName evidence="4">NAD(P)H-quinone oxidoreductase</fullName>
    </submittedName>
</protein>
<dbReference type="NCBIfam" id="TIGR02824">
    <property type="entry name" value="quinone_pig3"/>
    <property type="match status" value="1"/>
</dbReference>
<evidence type="ECO:0000313" key="5">
    <source>
        <dbReference type="Proteomes" id="UP000435649"/>
    </source>
</evidence>
<dbReference type="InterPro" id="IPR011032">
    <property type="entry name" value="GroES-like_sf"/>
</dbReference>
<sequence length="318" mass="33877">MNAMLIDAGGRLAKTVVPDPVRREGEVLIEVHAAAVNRADLMQCDGNYPPPPGWPEWPGLEVAGVVLETPDSSRFRPGDRVCALLGGGGYAEKIAVPEGMVLPAPDGLSMEEAAAVPEVFATSYLNFVIEAGMKAGDTVFVQAGASGLGIAAIQLAKCAGCQVVTTVGTPEKAAFVRALGADVVVNHRTDDLGAALDANPPDIVLDCVGGSEFGALFTKMAMRGRWIQIAALGGARSEISLDTVFRKNLRLIGSTLRSRTNEMKREVLRSLEREYWPKFASGAIRPVIFRVLPLEEAAGAHGILRRRENIGKVVLRVR</sequence>
<dbReference type="Pfam" id="PF08240">
    <property type="entry name" value="ADH_N"/>
    <property type="match status" value="1"/>
</dbReference>
<dbReference type="InterPro" id="IPR014189">
    <property type="entry name" value="Quinone_OxRdtase_PIG3"/>
</dbReference>